<name>A0ACB9B3A0_9ASTR</name>
<comment type="caution">
    <text evidence="1">The sequence shown here is derived from an EMBL/GenBank/DDBJ whole genome shotgun (WGS) entry which is preliminary data.</text>
</comment>
<protein>
    <submittedName>
        <fullName evidence="1">Uncharacterized protein</fullName>
    </submittedName>
</protein>
<evidence type="ECO:0000313" key="2">
    <source>
        <dbReference type="Proteomes" id="UP001056120"/>
    </source>
</evidence>
<dbReference type="EMBL" id="CM042040">
    <property type="protein sequence ID" value="KAI3716962.1"/>
    <property type="molecule type" value="Genomic_DNA"/>
</dbReference>
<evidence type="ECO:0000313" key="1">
    <source>
        <dbReference type="EMBL" id="KAI3716962.1"/>
    </source>
</evidence>
<organism evidence="1 2">
    <name type="scientific">Smallanthus sonchifolius</name>
    <dbReference type="NCBI Taxonomy" id="185202"/>
    <lineage>
        <taxon>Eukaryota</taxon>
        <taxon>Viridiplantae</taxon>
        <taxon>Streptophyta</taxon>
        <taxon>Embryophyta</taxon>
        <taxon>Tracheophyta</taxon>
        <taxon>Spermatophyta</taxon>
        <taxon>Magnoliopsida</taxon>
        <taxon>eudicotyledons</taxon>
        <taxon>Gunneridae</taxon>
        <taxon>Pentapetalae</taxon>
        <taxon>asterids</taxon>
        <taxon>campanulids</taxon>
        <taxon>Asterales</taxon>
        <taxon>Asteraceae</taxon>
        <taxon>Asteroideae</taxon>
        <taxon>Heliantheae alliance</taxon>
        <taxon>Millerieae</taxon>
        <taxon>Smallanthus</taxon>
    </lineage>
</organism>
<keyword evidence="2" id="KW-1185">Reference proteome</keyword>
<reference evidence="2" key="1">
    <citation type="journal article" date="2022" name="Mol. Ecol. Resour.">
        <title>The genomes of chicory, endive, great burdock and yacon provide insights into Asteraceae palaeo-polyploidization history and plant inulin production.</title>
        <authorList>
            <person name="Fan W."/>
            <person name="Wang S."/>
            <person name="Wang H."/>
            <person name="Wang A."/>
            <person name="Jiang F."/>
            <person name="Liu H."/>
            <person name="Zhao H."/>
            <person name="Xu D."/>
            <person name="Zhang Y."/>
        </authorList>
    </citation>
    <scope>NUCLEOTIDE SEQUENCE [LARGE SCALE GENOMIC DNA]</scope>
    <source>
        <strain evidence="2">cv. Yunnan</strain>
    </source>
</reference>
<dbReference type="Proteomes" id="UP001056120">
    <property type="component" value="Linkage Group LG23"/>
</dbReference>
<proteinExistence type="predicted"/>
<accession>A0ACB9B3A0</accession>
<sequence>MSSSHPILDGYKTSVQPEIGPPDKKNGKCDTHNISNIMMYRQKVDFVDALQSWRYPYVAMSLNITRLFSQLIGCLGASASALVWKWFHFTSINSVQKRRKNLPRRQPIQLTLVLDRL</sequence>
<reference evidence="1 2" key="2">
    <citation type="journal article" date="2022" name="Mol. Ecol. Resour.">
        <title>The genomes of chicory, endive, great burdock and yacon provide insights into Asteraceae paleo-polyploidization history and plant inulin production.</title>
        <authorList>
            <person name="Fan W."/>
            <person name="Wang S."/>
            <person name="Wang H."/>
            <person name="Wang A."/>
            <person name="Jiang F."/>
            <person name="Liu H."/>
            <person name="Zhao H."/>
            <person name="Xu D."/>
            <person name="Zhang Y."/>
        </authorList>
    </citation>
    <scope>NUCLEOTIDE SEQUENCE [LARGE SCALE GENOMIC DNA]</scope>
    <source>
        <strain evidence="2">cv. Yunnan</strain>
        <tissue evidence="1">Leaves</tissue>
    </source>
</reference>
<gene>
    <name evidence="1" type="ORF">L1987_68215</name>
</gene>